<comment type="similarity">
    <text evidence="1">Belongs to the peptidase C69 family.</text>
</comment>
<protein>
    <recommendedName>
        <fullName evidence="1">Dipeptidase</fullName>
        <ecNumber evidence="1">3.4.-.-</ecNumber>
    </recommendedName>
</protein>
<organism evidence="2 3">
    <name type="scientific">Lactobacillus helveticus CIRM-BIA 104</name>
    <dbReference type="NCBI Taxonomy" id="1226333"/>
    <lineage>
        <taxon>Bacteria</taxon>
        <taxon>Bacillati</taxon>
        <taxon>Bacillota</taxon>
        <taxon>Bacilli</taxon>
        <taxon>Lactobacillales</taxon>
        <taxon>Lactobacillaceae</taxon>
        <taxon>Lactobacillus</taxon>
    </lineage>
</organism>
<evidence type="ECO:0000256" key="1">
    <source>
        <dbReference type="RuleBase" id="RU364089"/>
    </source>
</evidence>
<evidence type="ECO:0000313" key="2">
    <source>
        <dbReference type="EMBL" id="CDI59644.1"/>
    </source>
</evidence>
<dbReference type="InterPro" id="IPR005322">
    <property type="entry name" value="Peptidase_C69"/>
</dbReference>
<keyword evidence="1" id="KW-0645">Protease</keyword>
<dbReference type="HOGENOM" id="CLU_1729032_0_0_9"/>
<dbReference type="GO" id="GO:0070004">
    <property type="term" value="F:cysteine-type exopeptidase activity"/>
    <property type="evidence" value="ECO:0007669"/>
    <property type="project" value="InterPro"/>
</dbReference>
<dbReference type="EC" id="3.4.-.-" evidence="1"/>
<name>U6F8R2_LACHE</name>
<dbReference type="Proteomes" id="UP000017247">
    <property type="component" value="Unassembled WGS sequence"/>
</dbReference>
<dbReference type="Pfam" id="PF03577">
    <property type="entry name" value="Peptidase_C69"/>
    <property type="match status" value="1"/>
</dbReference>
<sequence>METIGGHHWAAQRIPDDCYIAAPNWFSITDFDFTSNDTMASADLEEMIEKYHLDVDHSGNPYNLRHIFGSHDDSDYEYNIPRQWYIQKLFNPSDVHEPDDPNLPFIKKPEHLLTIEDFKYALSSRYQHTKYDLYGSQGTEADRHAFRPIGF</sequence>
<proteinExistence type="inferred from homology"/>
<reference evidence="2" key="1">
    <citation type="submission" date="2013-09" db="EMBL/GenBank/DDBJ databases">
        <title>Draft Genome Sequence of five Lactobacillus helveticus strains CIRM-BIA 101T, 103, 104, 951 and 953 isolated from milk product.</title>
        <authorList>
            <person name="Valence F."/>
            <person name="Chuat V."/>
            <person name="Ma L."/>
            <person name="Creno S."/>
            <person name="Falentin H."/>
            <person name="Lortal S."/>
            <person name="Bizet C."/>
            <person name="Clermont D."/>
            <person name="Loux V."/>
            <person name="Bouchier C."/>
            <person name="Cousin S."/>
        </authorList>
    </citation>
    <scope>NUCLEOTIDE SEQUENCE [LARGE SCALE GENOMIC DNA]</scope>
    <source>
        <strain evidence="2">CIRM-BIA 104</strain>
    </source>
</reference>
<dbReference type="GO" id="GO:0016805">
    <property type="term" value="F:dipeptidase activity"/>
    <property type="evidence" value="ECO:0007669"/>
    <property type="project" value="UniProtKB-KW"/>
</dbReference>
<gene>
    <name evidence="2" type="ORF">LHCIRMBIA104_00234</name>
</gene>
<keyword evidence="1" id="KW-0224">Dipeptidase</keyword>
<evidence type="ECO:0000313" key="3">
    <source>
        <dbReference type="Proteomes" id="UP000017247"/>
    </source>
</evidence>
<dbReference type="AlphaFoldDB" id="U6F8R2"/>
<comment type="catalytic activity">
    <reaction evidence="1">
        <text>an L-aminoacyl-L-amino acid + H2O = 2 an L-alpha-amino acid</text>
        <dbReference type="Rhea" id="RHEA:48940"/>
        <dbReference type="ChEBI" id="CHEBI:15377"/>
        <dbReference type="ChEBI" id="CHEBI:59869"/>
        <dbReference type="ChEBI" id="CHEBI:77460"/>
    </reaction>
</comment>
<dbReference type="GO" id="GO:0006508">
    <property type="term" value="P:proteolysis"/>
    <property type="evidence" value="ECO:0007669"/>
    <property type="project" value="UniProtKB-KW"/>
</dbReference>
<dbReference type="EMBL" id="CBUL010000015">
    <property type="protein sequence ID" value="CDI59644.1"/>
    <property type="molecule type" value="Genomic_DNA"/>
</dbReference>
<accession>U6F8R2</accession>
<comment type="caution">
    <text evidence="2">The sequence shown here is derived from an EMBL/GenBank/DDBJ whole genome shotgun (WGS) entry which is preliminary data.</text>
</comment>
<dbReference type="MEROPS" id="C69.001"/>
<keyword evidence="1 2" id="KW-0378">Hydrolase</keyword>